<dbReference type="Pfam" id="PF14238">
    <property type="entry name" value="DUF4340"/>
    <property type="match status" value="1"/>
</dbReference>
<gene>
    <name evidence="2" type="ORF">MNBD_GAMMA13-1414</name>
</gene>
<evidence type="ECO:0000313" key="2">
    <source>
        <dbReference type="EMBL" id="VAW75471.1"/>
    </source>
</evidence>
<accession>A0A3B0Y779</accession>
<sequence length="285" mass="32453">MKSRWIINLLLLAAIVILGLIARYEPGIETPEKSQAITDLKAKQVRRIHINRPLRSDLVLEKQASKQWLIKRAASIPADDFKVRALTRLVEQRPARSYPVDKMNLADLQLDPPYATVIFNDISIEFGLLEPIDDLRYVRVSTQVHLIPDNYLQLMETSFTQFVRPTLFSKAEQINAIQLPHLLVQKIDDAWETQPSQPANKAALQQFFNLWQQAGTQYIQLADPGQDGEPVEVSIANRKSPIQFLVVKREPDLILARPDYGIQYHLGNRSEAMLTLDAAQADIKD</sequence>
<organism evidence="2">
    <name type="scientific">hydrothermal vent metagenome</name>
    <dbReference type="NCBI Taxonomy" id="652676"/>
    <lineage>
        <taxon>unclassified sequences</taxon>
        <taxon>metagenomes</taxon>
        <taxon>ecological metagenomes</taxon>
    </lineage>
</organism>
<feature type="domain" description="DUF4340" evidence="1">
    <location>
        <begin position="68"/>
        <end position="201"/>
    </location>
</feature>
<proteinExistence type="predicted"/>
<evidence type="ECO:0000259" key="1">
    <source>
        <dbReference type="Pfam" id="PF14238"/>
    </source>
</evidence>
<protein>
    <recommendedName>
        <fullName evidence="1">DUF4340 domain-containing protein</fullName>
    </recommendedName>
</protein>
<reference evidence="2" key="1">
    <citation type="submission" date="2018-06" db="EMBL/GenBank/DDBJ databases">
        <authorList>
            <person name="Zhirakovskaya E."/>
        </authorList>
    </citation>
    <scope>NUCLEOTIDE SEQUENCE</scope>
</reference>
<dbReference type="InterPro" id="IPR025641">
    <property type="entry name" value="DUF4340"/>
</dbReference>
<dbReference type="AlphaFoldDB" id="A0A3B0Y779"/>
<dbReference type="EMBL" id="UOFK01000078">
    <property type="protein sequence ID" value="VAW75471.1"/>
    <property type="molecule type" value="Genomic_DNA"/>
</dbReference>
<name>A0A3B0Y779_9ZZZZ</name>